<feature type="region of interest" description="Disordered" evidence="1">
    <location>
        <begin position="76"/>
        <end position="121"/>
    </location>
</feature>
<dbReference type="GO" id="GO:0032511">
    <property type="term" value="P:late endosome to vacuole transport via multivesicular body sorting pathway"/>
    <property type="evidence" value="ECO:0000318"/>
    <property type="project" value="GO_Central"/>
</dbReference>
<evidence type="ECO:0000313" key="3">
    <source>
        <dbReference type="Proteomes" id="UP000001542"/>
    </source>
</evidence>
<dbReference type="InterPro" id="IPR005024">
    <property type="entry name" value="Snf7_fam"/>
</dbReference>
<dbReference type="KEGG" id="tva:4756480"/>
<dbReference type="VEuPathDB" id="TrichDB:TVAGG3_0126690"/>
<organism evidence="2 3">
    <name type="scientific">Trichomonas vaginalis (strain ATCC PRA-98 / G3)</name>
    <dbReference type="NCBI Taxonomy" id="412133"/>
    <lineage>
        <taxon>Eukaryota</taxon>
        <taxon>Metamonada</taxon>
        <taxon>Parabasalia</taxon>
        <taxon>Trichomonadida</taxon>
        <taxon>Trichomonadidae</taxon>
        <taxon>Trichomonas</taxon>
    </lineage>
</organism>
<accession>A2F8U4</accession>
<dbReference type="SMR" id="A2F8U4"/>
<dbReference type="InParanoid" id="A2F8U4"/>
<dbReference type="GO" id="GO:0009898">
    <property type="term" value="C:cytoplasmic side of plasma membrane"/>
    <property type="evidence" value="ECO:0000318"/>
    <property type="project" value="GO_Central"/>
</dbReference>
<dbReference type="VEuPathDB" id="TrichDB:TVAG_432300"/>
<gene>
    <name evidence="2" type="ORF">TVAG_432300</name>
</gene>
<reference evidence="2" key="1">
    <citation type="submission" date="2006-10" db="EMBL/GenBank/DDBJ databases">
        <authorList>
            <person name="Amadeo P."/>
            <person name="Zhao Q."/>
            <person name="Wortman J."/>
            <person name="Fraser-Liggett C."/>
            <person name="Carlton J."/>
        </authorList>
    </citation>
    <scope>NUCLEOTIDE SEQUENCE</scope>
    <source>
        <strain evidence="2">G3</strain>
    </source>
</reference>
<protein>
    <submittedName>
        <fullName evidence="2">Uncharacterized protein</fullName>
    </submittedName>
</protein>
<evidence type="ECO:0000313" key="2">
    <source>
        <dbReference type="EMBL" id="EAX98680.1"/>
    </source>
</evidence>
<reference evidence="2" key="2">
    <citation type="journal article" date="2007" name="Science">
        <title>Draft genome sequence of the sexually transmitted pathogen Trichomonas vaginalis.</title>
        <authorList>
            <person name="Carlton J.M."/>
            <person name="Hirt R.P."/>
            <person name="Silva J.C."/>
            <person name="Delcher A.L."/>
            <person name="Schatz M."/>
            <person name="Zhao Q."/>
            <person name="Wortman J.R."/>
            <person name="Bidwell S.L."/>
            <person name="Alsmark U.C.M."/>
            <person name="Besteiro S."/>
            <person name="Sicheritz-Ponten T."/>
            <person name="Noel C.J."/>
            <person name="Dacks J.B."/>
            <person name="Foster P.G."/>
            <person name="Simillion C."/>
            <person name="Van de Peer Y."/>
            <person name="Miranda-Saavedra D."/>
            <person name="Barton G.J."/>
            <person name="Westrop G.D."/>
            <person name="Mueller S."/>
            <person name="Dessi D."/>
            <person name="Fiori P.L."/>
            <person name="Ren Q."/>
            <person name="Paulsen I."/>
            <person name="Zhang H."/>
            <person name="Bastida-Corcuera F.D."/>
            <person name="Simoes-Barbosa A."/>
            <person name="Brown M.T."/>
            <person name="Hayes R.D."/>
            <person name="Mukherjee M."/>
            <person name="Okumura C.Y."/>
            <person name="Schneider R."/>
            <person name="Smith A.J."/>
            <person name="Vanacova S."/>
            <person name="Villalvazo M."/>
            <person name="Haas B.J."/>
            <person name="Pertea M."/>
            <person name="Feldblyum T.V."/>
            <person name="Utterback T.R."/>
            <person name="Shu C.L."/>
            <person name="Osoegawa K."/>
            <person name="de Jong P.J."/>
            <person name="Hrdy I."/>
            <person name="Horvathova L."/>
            <person name="Zubacova Z."/>
            <person name="Dolezal P."/>
            <person name="Malik S.B."/>
            <person name="Logsdon J.M. Jr."/>
            <person name="Henze K."/>
            <person name="Gupta A."/>
            <person name="Wang C.C."/>
            <person name="Dunne R.L."/>
            <person name="Upcroft J.A."/>
            <person name="Upcroft P."/>
            <person name="White O."/>
            <person name="Salzberg S.L."/>
            <person name="Tang P."/>
            <person name="Chiu C.-H."/>
            <person name="Lee Y.-S."/>
            <person name="Embley T.M."/>
            <person name="Coombs G.H."/>
            <person name="Mottram J.C."/>
            <person name="Tachezy J."/>
            <person name="Fraser-Liggett C.M."/>
            <person name="Johnson P.J."/>
        </authorList>
    </citation>
    <scope>NUCLEOTIDE SEQUENCE [LARGE SCALE GENOMIC DNA]</scope>
    <source>
        <strain evidence="2">G3</strain>
    </source>
</reference>
<dbReference type="GO" id="GO:0000815">
    <property type="term" value="C:ESCRT III complex"/>
    <property type="evidence" value="ECO:0000318"/>
    <property type="project" value="GO_Central"/>
</dbReference>
<evidence type="ECO:0000256" key="1">
    <source>
        <dbReference type="SAM" id="MobiDB-lite"/>
    </source>
</evidence>
<keyword evidence="3" id="KW-1185">Reference proteome</keyword>
<dbReference type="RefSeq" id="XP_001311610.1">
    <property type="nucleotide sequence ID" value="XM_001311609.1"/>
</dbReference>
<sequence length="129" mass="14761">MQNNLTIHLNNIERGEINKLPLSSLDQYNKLIKNQINTIDIDQADKLITDSIDLNDNLNEITSTLSENLVTFDETELDEELSQLMREPEPEKSSNSSYLTNNSEKHSKYSNTITHDDNSQKKVQIVLAK</sequence>
<proteinExistence type="predicted"/>
<dbReference type="GO" id="GO:0005771">
    <property type="term" value="C:multivesicular body"/>
    <property type="evidence" value="ECO:0000318"/>
    <property type="project" value="GO_Central"/>
</dbReference>
<dbReference type="EMBL" id="DS113666">
    <property type="protein sequence ID" value="EAX98680.1"/>
    <property type="molecule type" value="Genomic_DNA"/>
</dbReference>
<name>A2F8U4_TRIV3</name>
<dbReference type="AlphaFoldDB" id="A2F8U4"/>
<feature type="compositionally biased region" description="Polar residues" evidence="1">
    <location>
        <begin position="93"/>
        <end position="102"/>
    </location>
</feature>
<dbReference type="Proteomes" id="UP000001542">
    <property type="component" value="Unassembled WGS sequence"/>
</dbReference>
<dbReference type="Pfam" id="PF03357">
    <property type="entry name" value="Snf7"/>
    <property type="match status" value="1"/>
</dbReference>
<dbReference type="GO" id="GO:0006900">
    <property type="term" value="P:vesicle budding from membrane"/>
    <property type="evidence" value="ECO:0000318"/>
    <property type="project" value="GO_Central"/>
</dbReference>